<evidence type="ECO:0000313" key="3">
    <source>
        <dbReference type="Proteomes" id="UP001589693"/>
    </source>
</evidence>
<evidence type="ECO:0000259" key="1">
    <source>
        <dbReference type="Pfam" id="PF13635"/>
    </source>
</evidence>
<dbReference type="InterPro" id="IPR025420">
    <property type="entry name" value="DUF4143"/>
</dbReference>
<reference evidence="2 3" key="1">
    <citation type="submission" date="2024-09" db="EMBL/GenBank/DDBJ databases">
        <authorList>
            <person name="Sun Q."/>
            <person name="Mori K."/>
        </authorList>
    </citation>
    <scope>NUCLEOTIDE SEQUENCE [LARGE SCALE GENOMIC DNA]</scope>
    <source>
        <strain evidence="2 3">TBRC 7907</strain>
    </source>
</reference>
<dbReference type="PANTHER" id="PTHR43566">
    <property type="entry name" value="CONSERVED PROTEIN"/>
    <property type="match status" value="1"/>
</dbReference>
<proteinExistence type="predicted"/>
<keyword evidence="3" id="KW-1185">Reference proteome</keyword>
<feature type="domain" description="DUF4143" evidence="1">
    <location>
        <begin position="1"/>
        <end position="51"/>
    </location>
</feature>
<dbReference type="PANTHER" id="PTHR43566:SF2">
    <property type="entry name" value="DUF4143 DOMAIN-CONTAINING PROTEIN"/>
    <property type="match status" value="1"/>
</dbReference>
<dbReference type="RefSeq" id="WP_377853323.1">
    <property type="nucleotide sequence ID" value="NZ_JBHLZU010000015.1"/>
</dbReference>
<protein>
    <submittedName>
        <fullName evidence="2">DUF4143 domain-containing protein</fullName>
    </submittedName>
</protein>
<dbReference type="Proteomes" id="UP001589693">
    <property type="component" value="Unassembled WGS sequence"/>
</dbReference>
<comment type="caution">
    <text evidence="2">The sequence shown here is derived from an EMBL/GenBank/DDBJ whole genome shotgun (WGS) entry which is preliminary data.</text>
</comment>
<name>A0ABV5ZYA6_9PSEU</name>
<accession>A0ABV5ZYA6</accession>
<sequence>METVIVNELAKQATWSETQVRLHLWRVSGGAEVDVVLERDDGQVVGVEAKARDTVTADDFRGLAALRDLTGDEFTMGVVFPTGRQGAISFGDRLVSLPVSVLWHLP</sequence>
<dbReference type="EMBL" id="JBHLZU010000015">
    <property type="protein sequence ID" value="MFB9905887.1"/>
    <property type="molecule type" value="Genomic_DNA"/>
</dbReference>
<dbReference type="Pfam" id="PF13635">
    <property type="entry name" value="DUF4143"/>
    <property type="match status" value="1"/>
</dbReference>
<gene>
    <name evidence="2" type="ORF">ACFFQA_18285</name>
</gene>
<evidence type="ECO:0000313" key="2">
    <source>
        <dbReference type="EMBL" id="MFB9905887.1"/>
    </source>
</evidence>
<organism evidence="2 3">
    <name type="scientific">Allokutzneria oryzae</name>
    <dbReference type="NCBI Taxonomy" id="1378989"/>
    <lineage>
        <taxon>Bacteria</taxon>
        <taxon>Bacillati</taxon>
        <taxon>Actinomycetota</taxon>
        <taxon>Actinomycetes</taxon>
        <taxon>Pseudonocardiales</taxon>
        <taxon>Pseudonocardiaceae</taxon>
        <taxon>Allokutzneria</taxon>
    </lineage>
</organism>